<sequence>MRFIGAIVILSLLINFSLSLSIRKHVNKYNSIPSDEIDLWLSDHLSETPKINEPPSSFVKQDDDEKTINNKSDGDSDGESKDFSKSSSSNAPRPVITLKNSTEAIPFTRVDSSVKIEGFNEANGSSDKVEEGVGPAVVFDYDSEYAESETGYSPSSQSSSSSVGPEDNSYENGDLKIEISDLKPVYIKPPSGFKPVLYPNREMDGVHPIASAFDDYSGASSSNQPKVTLLPPKEPYPYPYPFGLTSWSLGGIRGIQRGGFWESMGSDAALGLPVRPFKGNPVSVLEWINLDGSSKDNNNYKPPLPPPSVSSPDSTSSLQSDSTPDTDLSNRVPLASWMFGGVRQLSPFWQMRPMVIEKVEYVPFQPSSSQSARPSKLSSVNSYWIISDNEANPVE</sequence>
<feature type="compositionally biased region" description="Low complexity" evidence="1">
    <location>
        <begin position="153"/>
        <end position="162"/>
    </location>
</feature>
<feature type="region of interest" description="Disordered" evidence="1">
    <location>
        <begin position="295"/>
        <end position="329"/>
    </location>
</feature>
<dbReference type="EnsemblMetazoa" id="tetur06g05320.1">
    <property type="protein sequence ID" value="tetur06g05320.1"/>
    <property type="gene ID" value="tetur06g05320"/>
</dbReference>
<evidence type="ECO:0000313" key="4">
    <source>
        <dbReference type="Proteomes" id="UP000015104"/>
    </source>
</evidence>
<keyword evidence="2" id="KW-0732">Signal</keyword>
<feature type="region of interest" description="Disordered" evidence="1">
    <location>
        <begin position="51"/>
        <end position="97"/>
    </location>
</feature>
<accession>T1K7S1</accession>
<feature type="chain" id="PRO_5004581123" evidence="2">
    <location>
        <begin position="20"/>
        <end position="395"/>
    </location>
</feature>
<reference evidence="3" key="2">
    <citation type="submission" date="2015-06" db="UniProtKB">
        <authorList>
            <consortium name="EnsemblMetazoa"/>
        </authorList>
    </citation>
    <scope>IDENTIFICATION</scope>
</reference>
<gene>
    <name evidence="3" type="primary">107361039</name>
</gene>
<dbReference type="EMBL" id="CAEY01001812">
    <property type="status" value="NOT_ANNOTATED_CDS"/>
    <property type="molecule type" value="Genomic_DNA"/>
</dbReference>
<proteinExistence type="predicted"/>
<reference evidence="4" key="1">
    <citation type="submission" date="2011-08" db="EMBL/GenBank/DDBJ databases">
        <authorList>
            <person name="Rombauts S."/>
        </authorList>
    </citation>
    <scope>NUCLEOTIDE SEQUENCE</scope>
    <source>
        <strain evidence="4">London</strain>
    </source>
</reference>
<evidence type="ECO:0000313" key="3">
    <source>
        <dbReference type="EnsemblMetazoa" id="tetur06g05320.1"/>
    </source>
</evidence>
<feature type="compositionally biased region" description="Low complexity" evidence="1">
    <location>
        <begin position="310"/>
        <end position="329"/>
    </location>
</feature>
<keyword evidence="4" id="KW-1185">Reference proteome</keyword>
<evidence type="ECO:0000256" key="2">
    <source>
        <dbReference type="SAM" id="SignalP"/>
    </source>
</evidence>
<dbReference type="OrthoDB" id="10452830at2759"/>
<feature type="signal peptide" evidence="2">
    <location>
        <begin position="1"/>
        <end position="19"/>
    </location>
</feature>
<feature type="compositionally biased region" description="Basic and acidic residues" evidence="1">
    <location>
        <begin position="60"/>
        <end position="84"/>
    </location>
</feature>
<dbReference type="AlphaFoldDB" id="T1K7S1"/>
<organism evidence="3 4">
    <name type="scientific">Tetranychus urticae</name>
    <name type="common">Two-spotted spider mite</name>
    <dbReference type="NCBI Taxonomy" id="32264"/>
    <lineage>
        <taxon>Eukaryota</taxon>
        <taxon>Metazoa</taxon>
        <taxon>Ecdysozoa</taxon>
        <taxon>Arthropoda</taxon>
        <taxon>Chelicerata</taxon>
        <taxon>Arachnida</taxon>
        <taxon>Acari</taxon>
        <taxon>Acariformes</taxon>
        <taxon>Trombidiformes</taxon>
        <taxon>Prostigmata</taxon>
        <taxon>Eleutherengona</taxon>
        <taxon>Raphignathae</taxon>
        <taxon>Tetranychoidea</taxon>
        <taxon>Tetranychidae</taxon>
        <taxon>Tetranychus</taxon>
    </lineage>
</organism>
<dbReference type="Proteomes" id="UP000015104">
    <property type="component" value="Unassembled WGS sequence"/>
</dbReference>
<protein>
    <submittedName>
        <fullName evidence="3">Uncharacterized protein</fullName>
    </submittedName>
</protein>
<dbReference type="OMA" id="YPNREMD"/>
<dbReference type="HOGENOM" id="CLU_698941_0_0_1"/>
<evidence type="ECO:0000256" key="1">
    <source>
        <dbReference type="SAM" id="MobiDB-lite"/>
    </source>
</evidence>
<dbReference type="KEGG" id="tut:107361039"/>
<feature type="region of interest" description="Disordered" evidence="1">
    <location>
        <begin position="145"/>
        <end position="172"/>
    </location>
</feature>
<name>T1K7S1_TETUR</name>